<reference evidence="1 2" key="1">
    <citation type="journal article" date="2015" name="Nature">
        <title>rRNA introns, odd ribosomes, and small enigmatic genomes across a large radiation of phyla.</title>
        <authorList>
            <person name="Brown C.T."/>
            <person name="Hug L.A."/>
            <person name="Thomas B.C."/>
            <person name="Sharon I."/>
            <person name="Castelle C.J."/>
            <person name="Singh A."/>
            <person name="Wilkins M.J."/>
            <person name="Williams K.H."/>
            <person name="Banfield J.F."/>
        </authorList>
    </citation>
    <scope>NUCLEOTIDE SEQUENCE [LARGE SCALE GENOMIC DNA]</scope>
</reference>
<dbReference type="EMBL" id="LBXL01000019">
    <property type="protein sequence ID" value="KKR29884.1"/>
    <property type="molecule type" value="Genomic_DNA"/>
</dbReference>
<dbReference type="Proteomes" id="UP000034793">
    <property type="component" value="Unassembled WGS sequence"/>
</dbReference>
<accession>A0A0G0PNX8</accession>
<organism evidence="1 2">
    <name type="scientific">Candidatus Woesebacteria bacterium GW2011_GWA1_39_8</name>
    <dbReference type="NCBI Taxonomy" id="1618552"/>
    <lineage>
        <taxon>Bacteria</taxon>
        <taxon>Candidatus Woeseibacteriota</taxon>
    </lineage>
</organism>
<protein>
    <submittedName>
        <fullName evidence="1">Uncharacterized protein</fullName>
    </submittedName>
</protein>
<evidence type="ECO:0000313" key="2">
    <source>
        <dbReference type="Proteomes" id="UP000034793"/>
    </source>
</evidence>
<name>A0A0G0PNX8_9BACT</name>
<sequence>MTAMGLIRSTILMKFVRDTISGPRRKLKVLMPELLAMREELRVIRKLPPLSGVTKFFEVVSPWQNRFEQITKEFRAVNYGQYDEEIKLLEVLANYFKEATNTSKEAKENETFARAFLNLYTKSIPDTISLLRCHFN</sequence>
<dbReference type="AlphaFoldDB" id="A0A0G0PNX8"/>
<gene>
    <name evidence="1" type="ORF">UT61_C0019G0001</name>
</gene>
<comment type="caution">
    <text evidence="1">The sequence shown here is derived from an EMBL/GenBank/DDBJ whole genome shotgun (WGS) entry which is preliminary data.</text>
</comment>
<proteinExistence type="predicted"/>
<evidence type="ECO:0000313" key="1">
    <source>
        <dbReference type="EMBL" id="KKR29884.1"/>
    </source>
</evidence>